<dbReference type="EMBL" id="CP000083">
    <property type="protein sequence ID" value="AAZ28455.1"/>
    <property type="molecule type" value="Genomic_DNA"/>
</dbReference>
<reference evidence="1" key="1">
    <citation type="journal article" date="2005" name="Proc. Natl. Acad. Sci. U.S.A.">
        <title>The psychrophilic lifestyle as revealed by the genome sequence of Colwellia psychrerythraea 34H through genomic and proteomic analyses.</title>
        <authorList>
            <person name="Methe B.A."/>
            <person name="Nelson K.E."/>
            <person name="Deming J.W."/>
            <person name="Momen B."/>
            <person name="Melamud E."/>
            <person name="Zhang X."/>
            <person name="Moult J."/>
            <person name="Madupu R."/>
            <person name="Nelson W.C."/>
            <person name="Dodson R.J."/>
            <person name="Brinkac L.M."/>
            <person name="Daugherty S.C."/>
            <person name="Durkin A.S."/>
            <person name="DeBoy R.T."/>
            <person name="Kolonay J.F."/>
            <person name="Sullivan S.A."/>
            <person name="Zhou L."/>
            <person name="Davidsen T.M."/>
            <person name="Wu M."/>
            <person name="Huston A.L."/>
            <person name="Lewis M."/>
            <person name="Weaver B."/>
            <person name="Weidman J.F."/>
            <person name="Khouri H."/>
            <person name="Utterback T.R."/>
            <person name="Feldblyum T.V."/>
            <person name="Fraser C.M."/>
        </authorList>
    </citation>
    <scope>NUCLEOTIDE SEQUENCE [LARGE SCALE GENOMIC DNA]</scope>
    <source>
        <strain evidence="1">34H</strain>
    </source>
</reference>
<dbReference type="InterPro" id="IPR021352">
    <property type="entry name" value="DUF2971"/>
</dbReference>
<dbReference type="Proteomes" id="UP000000547">
    <property type="component" value="Chromosome"/>
</dbReference>
<evidence type="ECO:0000313" key="1">
    <source>
        <dbReference type="EMBL" id="AAZ28455.1"/>
    </source>
</evidence>
<accession>Q47ZY1</accession>
<dbReference type="AlphaFoldDB" id="Q47ZY1"/>
<dbReference type="HOGENOM" id="CLU_868492_0_0_6"/>
<dbReference type="Pfam" id="PF11185">
    <property type="entry name" value="DUF2971"/>
    <property type="match status" value="1"/>
</dbReference>
<proteinExistence type="predicted"/>
<evidence type="ECO:0008006" key="3">
    <source>
        <dbReference type="Google" id="ProtNLM"/>
    </source>
</evidence>
<dbReference type="STRING" id="167879.CPS_2938"/>
<gene>
    <name evidence="1" type="ordered locus">CPS_2938</name>
</gene>
<name>Q47ZY1_COLP3</name>
<evidence type="ECO:0000313" key="2">
    <source>
        <dbReference type="Proteomes" id="UP000000547"/>
    </source>
</evidence>
<protein>
    <recommendedName>
        <fullName evidence="3">DUF2971 domain-containing protein</fullName>
    </recommendedName>
</protein>
<dbReference type="KEGG" id="cps:CPS_2938"/>
<dbReference type="RefSeq" id="WP_011043730.1">
    <property type="nucleotide sequence ID" value="NC_003910.7"/>
</dbReference>
<sequence>MIENIYKYSPLREDFFDNLLVRGSQKFSLNDPFELTPAGSMRNSGDEDKCINSYFDYSVFSVSETHNNLLMWSHYADEHKGIVIEFDPSKPIFERYFHKDVKAYNFLSQIKDGGTETIDEGVISCFDHEIAIDVKESKKRRDINTGFLHRVRYNRNRPVIDQYENILEHFLIKSDEWIYEKEHRVILPLFDADTIVVHECHLDRLYDATMQGMNIKFQEMEDDMYLLHIDDILMEDMLHFFPEAMPYKENKSKNEFKSLSDFWKDSTYSQNLREISKDPRTVFLYKVSPKAIKSVYIGCRTEKQDVENFIKKIEGNASLQHVDIYKASASSERFELSFEPIFRLS</sequence>
<organism evidence="1 2">
    <name type="scientific">Colwellia psychrerythraea (strain 34H / ATCC BAA-681)</name>
    <name type="common">Vibrio psychroerythus</name>
    <dbReference type="NCBI Taxonomy" id="167879"/>
    <lineage>
        <taxon>Bacteria</taxon>
        <taxon>Pseudomonadati</taxon>
        <taxon>Pseudomonadota</taxon>
        <taxon>Gammaproteobacteria</taxon>
        <taxon>Alteromonadales</taxon>
        <taxon>Colwelliaceae</taxon>
        <taxon>Colwellia</taxon>
    </lineage>
</organism>